<dbReference type="Pfam" id="PF17954">
    <property type="entry name" value="Pirin_C_2"/>
    <property type="match status" value="1"/>
</dbReference>
<comment type="caution">
    <text evidence="6">The sequence shown here is derived from an EMBL/GenBank/DDBJ whole genome shotgun (WGS) entry which is preliminary data.</text>
</comment>
<protein>
    <submittedName>
        <fullName evidence="6">Quercetin 2,3-dioxygenase</fullName>
    </submittedName>
</protein>
<feature type="domain" description="Quercetin 2,3-dioxygenase C-terminal cupin" evidence="5">
    <location>
        <begin position="152"/>
        <end position="238"/>
    </location>
</feature>
<evidence type="ECO:0000256" key="2">
    <source>
        <dbReference type="RuleBase" id="RU003457"/>
    </source>
</evidence>
<dbReference type="InterPro" id="IPR012093">
    <property type="entry name" value="Pirin"/>
</dbReference>
<dbReference type="InterPro" id="IPR014710">
    <property type="entry name" value="RmlC-like_jellyroll"/>
</dbReference>
<feature type="domain" description="Pirin N-terminal" evidence="4">
    <location>
        <begin position="14"/>
        <end position="125"/>
    </location>
</feature>
<evidence type="ECO:0000313" key="6">
    <source>
        <dbReference type="EMBL" id="GAA5483058.1"/>
    </source>
</evidence>
<dbReference type="Pfam" id="PF02678">
    <property type="entry name" value="Pirin"/>
    <property type="match status" value="1"/>
</dbReference>
<dbReference type="RefSeq" id="WP_353567182.1">
    <property type="nucleotide sequence ID" value="NZ_BAABRI010000011.1"/>
</dbReference>
<reference evidence="6 7" key="1">
    <citation type="submission" date="2024-02" db="EMBL/GenBank/DDBJ databases">
        <title>Haloferula sargassicola NBRC 104335.</title>
        <authorList>
            <person name="Ichikawa N."/>
            <person name="Katano-Makiyama Y."/>
            <person name="Hidaka K."/>
        </authorList>
    </citation>
    <scope>NUCLEOTIDE SEQUENCE [LARGE SCALE GENOMIC DNA]</scope>
    <source>
        <strain evidence="6 7">NBRC 104335</strain>
    </source>
</reference>
<feature type="compositionally biased region" description="Polar residues" evidence="3">
    <location>
        <begin position="1"/>
        <end position="11"/>
    </location>
</feature>
<dbReference type="CDD" id="cd02910">
    <property type="entry name" value="cupin_Yhhw_N"/>
    <property type="match status" value="1"/>
</dbReference>
<evidence type="ECO:0000313" key="7">
    <source>
        <dbReference type="Proteomes" id="UP001476282"/>
    </source>
</evidence>
<dbReference type="Gene3D" id="2.60.120.10">
    <property type="entry name" value="Jelly Rolls"/>
    <property type="match status" value="2"/>
</dbReference>
<name>A0ABP9UN99_9BACT</name>
<dbReference type="PANTHER" id="PTHR43212:SF3">
    <property type="entry name" value="QUERCETIN 2,3-DIOXYGENASE"/>
    <property type="match status" value="1"/>
</dbReference>
<organism evidence="6 7">
    <name type="scientific">Haloferula sargassicola</name>
    <dbReference type="NCBI Taxonomy" id="490096"/>
    <lineage>
        <taxon>Bacteria</taxon>
        <taxon>Pseudomonadati</taxon>
        <taxon>Verrucomicrobiota</taxon>
        <taxon>Verrucomicrobiia</taxon>
        <taxon>Verrucomicrobiales</taxon>
        <taxon>Verrucomicrobiaceae</taxon>
        <taxon>Haloferula</taxon>
    </lineage>
</organism>
<evidence type="ECO:0000256" key="3">
    <source>
        <dbReference type="SAM" id="MobiDB-lite"/>
    </source>
</evidence>
<evidence type="ECO:0000256" key="1">
    <source>
        <dbReference type="ARBA" id="ARBA00008416"/>
    </source>
</evidence>
<dbReference type="PANTHER" id="PTHR43212">
    <property type="entry name" value="QUERCETIN 2,3-DIOXYGENASE"/>
    <property type="match status" value="1"/>
</dbReference>
<gene>
    <name evidence="6" type="primary">yhhW</name>
    <name evidence="6" type="ORF">Hsar01_02285</name>
</gene>
<dbReference type="InterPro" id="IPR041602">
    <property type="entry name" value="Quercetinase_C"/>
</dbReference>
<dbReference type="EMBL" id="BAABRI010000011">
    <property type="protein sequence ID" value="GAA5483058.1"/>
    <property type="molecule type" value="Genomic_DNA"/>
</dbReference>
<dbReference type="InterPro" id="IPR003829">
    <property type="entry name" value="Pirin_N_dom"/>
</dbReference>
<sequence length="239" mass="26251">MKTTAPSLTIRRSSERGHADHGWLDSHHTFSFANYYDPEHMGFRSLRVINEDRVAPHGGFPEHPHRDMEIFSYVVAGRLAHRDSMGHRRELEPGEIQLMSAGRGVTHSEFNPSASEAAHFLQIWIQPRQRGLEPRYTEWKPEPARESEAKVLLISPDGRDGSATIAQDAEVYRLRLTPGATVSHRLADGRGAWIQVIAGVLEAGGATLHPGDGASTESAGTLDFTAGGETVEALLFDLG</sequence>
<dbReference type="InterPro" id="IPR011051">
    <property type="entry name" value="RmlC_Cupin_sf"/>
</dbReference>
<feature type="region of interest" description="Disordered" evidence="3">
    <location>
        <begin position="1"/>
        <end position="20"/>
    </location>
</feature>
<keyword evidence="7" id="KW-1185">Reference proteome</keyword>
<comment type="similarity">
    <text evidence="1 2">Belongs to the pirin family.</text>
</comment>
<dbReference type="Proteomes" id="UP001476282">
    <property type="component" value="Unassembled WGS sequence"/>
</dbReference>
<evidence type="ECO:0000259" key="5">
    <source>
        <dbReference type="Pfam" id="PF17954"/>
    </source>
</evidence>
<evidence type="ECO:0000259" key="4">
    <source>
        <dbReference type="Pfam" id="PF02678"/>
    </source>
</evidence>
<dbReference type="SUPFAM" id="SSF51182">
    <property type="entry name" value="RmlC-like cupins"/>
    <property type="match status" value="1"/>
</dbReference>
<accession>A0ABP9UN99</accession>
<proteinExistence type="inferred from homology"/>
<dbReference type="PIRSF" id="PIRSF006232">
    <property type="entry name" value="Pirin"/>
    <property type="match status" value="1"/>
</dbReference>